<sequence length="64" mass="7432">MENKKVLLITGEGKSWEEYMKSYIHKRYGNQLEFVGGIQKFLKGKVVTRKLIPKSIPTTLFICL</sequence>
<accession>A0AAX2CDA4</accession>
<comment type="caution">
    <text evidence="1">The sequence shown here is derived from an EMBL/GenBank/DDBJ whole genome shotgun (WGS) entry which is preliminary data.</text>
</comment>
<evidence type="ECO:0000313" key="1">
    <source>
        <dbReference type="EMBL" id="SCL86259.1"/>
    </source>
</evidence>
<proteinExistence type="predicted"/>
<reference evidence="1 2" key="1">
    <citation type="submission" date="2016-08" db="EMBL/GenBank/DDBJ databases">
        <authorList>
            <person name="Loux V."/>
            <person name="Rue O."/>
        </authorList>
    </citation>
    <scope>NUCLEOTIDE SEQUENCE [LARGE SCALE GENOMIC DNA]</scope>
    <source>
        <strain evidence="1 2">AFSSA_08CEB44bac</strain>
    </source>
</reference>
<evidence type="ECO:0000313" key="2">
    <source>
        <dbReference type="Proteomes" id="UP000242164"/>
    </source>
</evidence>
<protein>
    <submittedName>
        <fullName evidence="1">Uncharacterized protein</fullName>
    </submittedName>
</protein>
<dbReference type="AlphaFoldDB" id="A0AAX2CDA4"/>
<dbReference type="RefSeq" id="WP_011983889.1">
    <property type="nucleotide sequence ID" value="NZ_JARJCH010000004.1"/>
</dbReference>
<organism evidence="1 2">
    <name type="scientific">Bacillus cytotoxicus</name>
    <dbReference type="NCBI Taxonomy" id="580165"/>
    <lineage>
        <taxon>Bacteria</taxon>
        <taxon>Bacillati</taxon>
        <taxon>Bacillota</taxon>
        <taxon>Bacilli</taxon>
        <taxon>Bacillales</taxon>
        <taxon>Bacillaceae</taxon>
        <taxon>Bacillus</taxon>
        <taxon>Bacillus cereus group</taxon>
    </lineage>
</organism>
<dbReference type="EMBL" id="FMIK01000018">
    <property type="protein sequence ID" value="SCL86259.1"/>
    <property type="molecule type" value="Genomic_DNA"/>
</dbReference>
<name>A0AAX2CDA4_9BACI</name>
<gene>
    <name evidence="1" type="ORF">BCB44BAC_00895</name>
</gene>
<dbReference type="Proteomes" id="UP000242164">
    <property type="component" value="Unassembled WGS sequence"/>
</dbReference>